<comment type="caution">
    <text evidence="13">The sequence shown here is derived from an EMBL/GenBank/DDBJ whole genome shotgun (WGS) entry which is preliminary data.</text>
</comment>
<evidence type="ECO:0000256" key="5">
    <source>
        <dbReference type="ARBA" id="ARBA00022806"/>
    </source>
</evidence>
<dbReference type="GO" id="GO:0002376">
    <property type="term" value="P:immune system process"/>
    <property type="evidence" value="ECO:0007669"/>
    <property type="project" value="UniProtKB-KW"/>
</dbReference>
<dbReference type="Pfam" id="PF20173">
    <property type="entry name" value="ZnF_RZ-type"/>
    <property type="match status" value="1"/>
</dbReference>
<dbReference type="GeneID" id="26803785"/>
<evidence type="ECO:0000256" key="2">
    <source>
        <dbReference type="ARBA" id="ARBA00022490"/>
    </source>
</evidence>
<evidence type="ECO:0000256" key="4">
    <source>
        <dbReference type="ARBA" id="ARBA00022771"/>
    </source>
</evidence>
<dbReference type="PROSITE" id="PS51981">
    <property type="entry name" value="ZF_RZ"/>
    <property type="match status" value="1"/>
</dbReference>
<dbReference type="InterPro" id="IPR045055">
    <property type="entry name" value="DNA2/NAM7-like"/>
</dbReference>
<feature type="compositionally biased region" description="Basic and acidic residues" evidence="9">
    <location>
        <begin position="131"/>
        <end position="140"/>
    </location>
</feature>
<keyword evidence="3 8" id="KW-0479">Metal-binding</keyword>
<gene>
    <name evidence="13" type="ORF">ANOM_001981</name>
</gene>
<keyword evidence="6 8" id="KW-0862">Zinc</keyword>
<dbReference type="GO" id="GO:0008270">
    <property type="term" value="F:zinc ion binding"/>
    <property type="evidence" value="ECO:0007669"/>
    <property type="project" value="UniProtKB-KW"/>
</dbReference>
<reference evidence="13 14" key="1">
    <citation type="submission" date="2014-06" db="EMBL/GenBank/DDBJ databases">
        <title>The Genome of the Aflatoxigenic Filamentous Fungus Aspergillus nomius.</title>
        <authorList>
            <person name="Moore M.G."/>
            <person name="Shannon B.M."/>
            <person name="Brian M.M."/>
        </authorList>
    </citation>
    <scope>NUCLEOTIDE SEQUENCE [LARGE SCALE GENOMIC DNA]</scope>
    <source>
        <strain evidence="13 14">NRRL 13137</strain>
    </source>
</reference>
<dbReference type="CDD" id="cd18808">
    <property type="entry name" value="SF1_C_Upf1"/>
    <property type="match status" value="1"/>
</dbReference>
<sequence>MEDPVSEIPTVIQHLTQSPPTQQSQTIDKFFTPDASFVHPFCRIQHFRGSRWVVKKIYQWYKVMSPRIEMKIHSIAYDSDNQKLYVTMSQIFTIWVVPFHVAPVTLTTVLSLTTNPNGYLSSSHSATASSEKSHEPKEEEGASYADVVANGNPDSKTPLTTHTNGHRKLYYITKQEDLYQTSEFIKFVLPHIGHWIVLAMHAFATVFCVLGVFLLWPLVWMEEKGWIPGLVLRGGNIVYDIGWKKRAIGICYQFAQTGSCKFENCRYPHVAGPSKPAGKGSNSRSSARRQQPRNGTNDVNGLAAWKRKAPKSRLAIRPLGAELGQFFATARKLIEVDDDNTAQEVIQCLAHEGGLQRIQELIQRDYSLMLNATKRDVFQRQFLPFLESITHHKVLASLVMEEFVVRIYNCIFGPAGHRAEPFLNFLADVVQLDVELHSDATSTYLELSLLVFCKIVELNSTAFILEPLRPVARRFYDLFMILHALKTAGSLDRPRHHLEVLQRRLEIGAALPPLLGDSKPLQAHKSHAAFVTPKDPPGGRHDNDHADICRIQIMPTFKEIMSPRSEYLPGKDPHQWHIGGLAGLLDRNFRLLREDTIGQLRDVIHAELSPSHLRDVRKSQVRTNVYQNVQVRGLGFDRFMGLQFVVQFAQPLNVRTMSEAHRRDWWELSKRLQSSALVCLTDPRGFAIFCTVVGPERPRTDARQERRQRKVSSLWKEANVASVTMELVEPTEENRQYILDCYRPRNSERACSLIEFPGILLPSFQPTLKALQSMKKAADLPMSEFLAPDEMFTGQVDMPPPKYAAVPGFSFNLRCLMNDRSDLLVSPSQPLDLKKLQEKSTLDNAQAQALVHTLQRKIGLIQGPPGTGKSFTGVALIKVLLANKPKVKPRLGPIVCVCYTNHALDQLLEGLLDDKITTQIIRIGSQSKSERLQPLNLRTVVRQIDKTRLEKQEQWKLQVNFDDYENSFDALKLDAIGTDQSLEFYLKRNHPRQYSQLFDEDKHGFRKVSNRRRQHLLQTWLKTGPATKGQPRSVDLLLQQVHVDNMTSKERKVLYKHWIRESREELHTQVHSILASHQENKASYDKIRDELDLRCLRNADVIGVTTTGLARNLNMLRRLQSKVIMCEEAGEVLEAHLLTSLLPSAEHVILIGDHQQLRPQIQNYGLSRESRAGQQYSLDRSLFERLVKPDDDVGISLPFSTLEIQRRMHPSIAQLVRSTLYPRLQDAPSVSLYPEVAGMRKRLFWLDHRRPEGNSSVQDAMATSHWNDHEIEMTLALVNHLLRQGEYQAGDIAVLTPYLGQLHRMRRKLSQAFTITLGERDQDDLDKAGFAEDERPTTPSTVSRSTLLQALRVATIDNFQGEEAKVVVISLVRSNAQNRCGFLRTPNRINVLLSRARHGMYIIGNSETSRGVDMWHKVLNILEEHDNFGTSLELRCPRHPSTPIVIMSNASKGVAVCIPHVPIPALQNATGTLRVRHVRRPVTSSVVTPDVLGHVPSHVPLAQYQNVCLHVHTAPVPCLAPRRVITFHALADKFCQTCATDEIKDMSVDFILGQTYKEIDLEENPCIFPPCGHFLTVENMDAQMDLRKHYVLDEMGKPLSISKSSEPFSISDVPNCATCRGSLRSISRYGRLVRRALLDEATKKFILYLNQKYVPMAQELAQLVAQLPDHEGAAAAKAFQNDLTLRIQGPPDHQIRLMHQHLRKHDSTRWKDMILLRHQVTEYYKKVKVEEQPFNQVRNMVKDARRRKRKTGQFEFDETVLQTKGCIQAASLLLRLDTALIGDFLSLYNQTPGGSNKCVLRLDLQENRKEAEKLTAMAVNSQRVLQQVEGYLFGAQLCALERQSSDQPTRAEDLLNEGNECIEQAQKLCTAHPGQVHGFADEIEGTLKMLRGGTFYTPVTSEERMAVVAAMAREFRGTGHWYRCVNGHFFTIGECGGAMQISTCSECGAQIGGRGHQTVAGVTPAADLEENLARLII</sequence>
<dbReference type="GO" id="GO:0005737">
    <property type="term" value="C:cytoplasm"/>
    <property type="evidence" value="ECO:0007669"/>
    <property type="project" value="UniProtKB-SubCell"/>
</dbReference>
<keyword evidence="5" id="KW-0378">Hydrolase</keyword>
<keyword evidence="2" id="KW-0963">Cytoplasm</keyword>
<name>A0A0L1JDH7_ASPN3</name>
<dbReference type="FunFam" id="3.40.50.300:FF:001660">
    <property type="entry name" value="NF-X1 finger and helicase protein, putative"/>
    <property type="match status" value="1"/>
</dbReference>
<evidence type="ECO:0000313" key="13">
    <source>
        <dbReference type="EMBL" id="KNG89772.1"/>
    </source>
</evidence>
<dbReference type="Proteomes" id="UP000037505">
    <property type="component" value="Unassembled WGS sequence"/>
</dbReference>
<evidence type="ECO:0000256" key="9">
    <source>
        <dbReference type="SAM" id="MobiDB-lite"/>
    </source>
</evidence>
<keyword evidence="10" id="KW-0812">Transmembrane</keyword>
<dbReference type="GO" id="GO:0031380">
    <property type="term" value="C:nuclear RNA-directed RNA polymerase complex"/>
    <property type="evidence" value="ECO:0007669"/>
    <property type="project" value="TreeGrafter"/>
</dbReference>
<evidence type="ECO:0000256" key="10">
    <source>
        <dbReference type="SAM" id="Phobius"/>
    </source>
</evidence>
<evidence type="ECO:0000256" key="8">
    <source>
        <dbReference type="PROSITE-ProRule" id="PRU00723"/>
    </source>
</evidence>
<feature type="region of interest" description="Disordered" evidence="9">
    <location>
        <begin position="123"/>
        <end position="143"/>
    </location>
</feature>
<dbReference type="OrthoDB" id="2423195at2759"/>
<dbReference type="EMBL" id="JNOM01000025">
    <property type="protein sequence ID" value="KNG89772.1"/>
    <property type="molecule type" value="Genomic_DNA"/>
</dbReference>
<dbReference type="Gene3D" id="3.40.50.300">
    <property type="entry name" value="P-loop containing nucleotide triphosphate hydrolases"/>
    <property type="match status" value="3"/>
</dbReference>
<comment type="subcellular location">
    <subcellularLocation>
        <location evidence="1">Cytoplasm</location>
    </subcellularLocation>
</comment>
<dbReference type="InterPro" id="IPR057514">
    <property type="entry name" value="NTF2_SigF"/>
</dbReference>
<proteinExistence type="predicted"/>
<dbReference type="GO" id="GO:0031048">
    <property type="term" value="P:regulatory ncRNA-mediated heterochromatin formation"/>
    <property type="evidence" value="ECO:0007669"/>
    <property type="project" value="TreeGrafter"/>
</dbReference>
<protein>
    <submittedName>
        <fullName evidence="13">Uncharacterized protein</fullName>
    </submittedName>
</protein>
<dbReference type="InterPro" id="IPR027417">
    <property type="entry name" value="P-loop_NTPase"/>
</dbReference>
<keyword evidence="7" id="KW-0391">Immunity</keyword>
<feature type="domain" description="RZ-type" evidence="12">
    <location>
        <begin position="1899"/>
        <end position="1974"/>
    </location>
</feature>
<evidence type="ECO:0000256" key="1">
    <source>
        <dbReference type="ARBA" id="ARBA00004496"/>
    </source>
</evidence>
<dbReference type="STRING" id="1509407.A0A0L1JDH7"/>
<dbReference type="PROSITE" id="PS50103">
    <property type="entry name" value="ZF_C3H1"/>
    <property type="match status" value="1"/>
</dbReference>
<dbReference type="InterPro" id="IPR041679">
    <property type="entry name" value="DNA2/NAM7-like_C"/>
</dbReference>
<dbReference type="InterPro" id="IPR046439">
    <property type="entry name" value="ZF_RZ_dom"/>
</dbReference>
<evidence type="ECO:0000259" key="12">
    <source>
        <dbReference type="PROSITE" id="PS51981"/>
    </source>
</evidence>
<dbReference type="InterPro" id="IPR047187">
    <property type="entry name" value="SF1_C_Upf1"/>
</dbReference>
<keyword evidence="5" id="KW-0067">ATP-binding</keyword>
<keyword evidence="5" id="KW-0547">Nucleotide-binding</keyword>
<evidence type="ECO:0000259" key="11">
    <source>
        <dbReference type="PROSITE" id="PS50103"/>
    </source>
</evidence>
<feature type="domain" description="C3H1-type" evidence="11">
    <location>
        <begin position="245"/>
        <end position="272"/>
    </location>
</feature>
<dbReference type="CDD" id="cd17936">
    <property type="entry name" value="EEXXEc_NFX1"/>
    <property type="match status" value="1"/>
</dbReference>
<dbReference type="Pfam" id="PF13086">
    <property type="entry name" value="AAA_11"/>
    <property type="match status" value="1"/>
</dbReference>
<dbReference type="GO" id="GO:0004386">
    <property type="term" value="F:helicase activity"/>
    <property type="evidence" value="ECO:0007669"/>
    <property type="project" value="InterPro"/>
</dbReference>
<keyword evidence="10" id="KW-0472">Membrane</keyword>
<evidence type="ECO:0000256" key="6">
    <source>
        <dbReference type="ARBA" id="ARBA00022833"/>
    </source>
</evidence>
<dbReference type="PANTHER" id="PTHR10887:SF445">
    <property type="entry name" value="NFX1-TYPE ZINC FINGER-CONTAINING PROTEIN 1"/>
    <property type="match status" value="1"/>
</dbReference>
<keyword evidence="5" id="KW-0347">Helicase</keyword>
<feature type="zinc finger region" description="C3H1-type" evidence="8">
    <location>
        <begin position="245"/>
        <end position="272"/>
    </location>
</feature>
<dbReference type="RefSeq" id="XP_015410695.1">
    <property type="nucleotide sequence ID" value="XM_015547238.1"/>
</dbReference>
<dbReference type="Pfam" id="PF24840">
    <property type="entry name" value="NTF2_SigF"/>
    <property type="match status" value="2"/>
</dbReference>
<dbReference type="InterPro" id="IPR000571">
    <property type="entry name" value="Znf_CCCH"/>
</dbReference>
<feature type="region of interest" description="Disordered" evidence="9">
    <location>
        <begin position="273"/>
        <end position="302"/>
    </location>
</feature>
<keyword evidence="14" id="KW-1185">Reference proteome</keyword>
<evidence type="ECO:0000256" key="7">
    <source>
        <dbReference type="ARBA" id="ARBA00022859"/>
    </source>
</evidence>
<dbReference type="SUPFAM" id="SSF52540">
    <property type="entry name" value="P-loop containing nucleoside triphosphate hydrolases"/>
    <property type="match status" value="1"/>
</dbReference>
<dbReference type="PANTHER" id="PTHR10887">
    <property type="entry name" value="DNA2/NAM7 HELICASE FAMILY"/>
    <property type="match status" value="1"/>
</dbReference>
<evidence type="ECO:0000256" key="3">
    <source>
        <dbReference type="ARBA" id="ARBA00022723"/>
    </source>
</evidence>
<accession>A0A0L1JDH7</accession>
<dbReference type="InterPro" id="IPR041677">
    <property type="entry name" value="DNA2/NAM7_AAA_11"/>
</dbReference>
<feature type="transmembrane region" description="Helical" evidence="10">
    <location>
        <begin position="195"/>
        <end position="220"/>
    </location>
</feature>
<organism evidence="13 14">
    <name type="scientific">Aspergillus nomiae NRRL (strain ATCC 15546 / NRRL 13137 / CBS 260.88 / M93)</name>
    <dbReference type="NCBI Taxonomy" id="1509407"/>
    <lineage>
        <taxon>Eukaryota</taxon>
        <taxon>Fungi</taxon>
        <taxon>Dikarya</taxon>
        <taxon>Ascomycota</taxon>
        <taxon>Pezizomycotina</taxon>
        <taxon>Eurotiomycetes</taxon>
        <taxon>Eurotiomycetidae</taxon>
        <taxon>Eurotiales</taxon>
        <taxon>Aspergillaceae</taxon>
        <taxon>Aspergillus</taxon>
        <taxon>Aspergillus subgen. Circumdati</taxon>
    </lineage>
</organism>
<keyword evidence="10" id="KW-1133">Transmembrane helix</keyword>
<keyword evidence="4 8" id="KW-0863">Zinc-finger</keyword>
<dbReference type="Pfam" id="PF13087">
    <property type="entry name" value="AAA_12"/>
    <property type="match status" value="1"/>
</dbReference>
<evidence type="ECO:0000313" key="14">
    <source>
        <dbReference type="Proteomes" id="UP000037505"/>
    </source>
</evidence>